<name>A0AAV2ZYR7_PYXAD</name>
<evidence type="ECO:0000256" key="1">
    <source>
        <dbReference type="ARBA" id="ARBA00004651"/>
    </source>
</evidence>
<dbReference type="AlphaFoldDB" id="A0AAV2ZYR7"/>
<keyword evidence="11" id="KW-0716">Sensory transduction</keyword>
<evidence type="ECO:0000256" key="8">
    <source>
        <dbReference type="ARBA" id="ARBA00023170"/>
    </source>
</evidence>
<evidence type="ECO:0000256" key="11">
    <source>
        <dbReference type="RuleBase" id="RU363047"/>
    </source>
</evidence>
<comment type="caution">
    <text evidence="13">The sequence shown here is derived from an EMBL/GenBank/DDBJ whole genome shotgun (WGS) entry which is preliminary data.</text>
</comment>
<evidence type="ECO:0000256" key="4">
    <source>
        <dbReference type="ARBA" id="ARBA00022725"/>
    </source>
</evidence>
<keyword evidence="8 10" id="KW-0675">Receptor</keyword>
<feature type="transmembrane region" description="Helical" evidence="11">
    <location>
        <begin position="59"/>
        <end position="85"/>
    </location>
</feature>
<evidence type="ECO:0000256" key="6">
    <source>
        <dbReference type="ARBA" id="ARBA00023040"/>
    </source>
</evidence>
<keyword evidence="2 11" id="KW-1003">Cell membrane</keyword>
<feature type="transmembrane region" description="Helical" evidence="11">
    <location>
        <begin position="140"/>
        <end position="163"/>
    </location>
</feature>
<feature type="transmembrane region" description="Helical" evidence="11">
    <location>
        <begin position="97"/>
        <end position="119"/>
    </location>
</feature>
<keyword evidence="3 10" id="KW-0812">Transmembrane</keyword>
<feature type="transmembrane region" description="Helical" evidence="11">
    <location>
        <begin position="272"/>
        <end position="291"/>
    </location>
</feature>
<dbReference type="InterPro" id="IPR017452">
    <property type="entry name" value="GPCR_Rhodpsn_7TM"/>
</dbReference>
<dbReference type="Gene3D" id="1.20.1070.10">
    <property type="entry name" value="Rhodopsin 7-helix transmembrane proteins"/>
    <property type="match status" value="1"/>
</dbReference>
<keyword evidence="7 11" id="KW-0472">Membrane</keyword>
<dbReference type="GO" id="GO:0004984">
    <property type="term" value="F:olfactory receptor activity"/>
    <property type="evidence" value="ECO:0007669"/>
    <property type="project" value="InterPro"/>
</dbReference>
<dbReference type="Proteomes" id="UP001181693">
    <property type="component" value="Unassembled WGS sequence"/>
</dbReference>
<evidence type="ECO:0000313" key="13">
    <source>
        <dbReference type="EMBL" id="DBA19197.1"/>
    </source>
</evidence>
<dbReference type="PRINTS" id="PR00245">
    <property type="entry name" value="OLFACTORYR"/>
</dbReference>
<organism evidence="13 14">
    <name type="scientific">Pyxicephalus adspersus</name>
    <name type="common">African bullfrog</name>
    <dbReference type="NCBI Taxonomy" id="30357"/>
    <lineage>
        <taxon>Eukaryota</taxon>
        <taxon>Metazoa</taxon>
        <taxon>Chordata</taxon>
        <taxon>Craniata</taxon>
        <taxon>Vertebrata</taxon>
        <taxon>Euteleostomi</taxon>
        <taxon>Amphibia</taxon>
        <taxon>Batrachia</taxon>
        <taxon>Anura</taxon>
        <taxon>Neobatrachia</taxon>
        <taxon>Ranoidea</taxon>
        <taxon>Pyxicephalidae</taxon>
        <taxon>Pyxicephalinae</taxon>
        <taxon>Pyxicephalus</taxon>
    </lineage>
</organism>
<comment type="similarity">
    <text evidence="10">Belongs to the G-protein coupled receptor 1 family.</text>
</comment>
<dbReference type="GO" id="GO:0005886">
    <property type="term" value="C:plasma membrane"/>
    <property type="evidence" value="ECO:0007669"/>
    <property type="project" value="UniProtKB-SubCell"/>
</dbReference>
<protein>
    <recommendedName>
        <fullName evidence="11">Olfactory receptor</fullName>
    </recommendedName>
</protein>
<feature type="transmembrane region" description="Helical" evidence="11">
    <location>
        <begin position="193"/>
        <end position="215"/>
    </location>
</feature>
<keyword evidence="4 11" id="KW-0552">Olfaction</keyword>
<dbReference type="CDD" id="cd13954">
    <property type="entry name" value="7tmA_OR"/>
    <property type="match status" value="1"/>
</dbReference>
<dbReference type="InterPro" id="IPR000725">
    <property type="entry name" value="Olfact_rcpt"/>
</dbReference>
<sequence>MERNISLPEFHILPFFMITNKLYSFNFVYFFLIYLIGILVNLSIITVICFNLHLHTPMYLFLCNLSIIDLFYTTITVPKFLYILLSGNNTISSTECFLQMYFFFLADCTEITIIFIMAYDRYVAICHPLDYHRILSKKNCALLIMFTWINGCLHSFLITGSILKMLFCTSLNIHQFFCDAKALLNISCGGAEMFTILVYVESLVLGLIPVMCNLMSYVKIIKIILRIKSKEGRSKAFSTCSSHLTVMAIFYGSAVSVYMMPPSDRYDILEQILTIFYSTVVPMLNPFIYSLRNKEVKVSLKKCLNNTNKQ</sequence>
<feature type="transmembrane region" description="Helical" evidence="11">
    <location>
        <begin position="236"/>
        <end position="260"/>
    </location>
</feature>
<evidence type="ECO:0000256" key="10">
    <source>
        <dbReference type="RuleBase" id="RU000688"/>
    </source>
</evidence>
<feature type="transmembrane region" description="Helical" evidence="11">
    <location>
        <begin position="27"/>
        <end position="52"/>
    </location>
</feature>
<dbReference type="EMBL" id="DYDO01000008">
    <property type="protein sequence ID" value="DBA19197.1"/>
    <property type="molecule type" value="Genomic_DNA"/>
</dbReference>
<keyword evidence="14" id="KW-1185">Reference proteome</keyword>
<gene>
    <name evidence="13" type="ORF">GDO54_015064</name>
</gene>
<dbReference type="PRINTS" id="PR00237">
    <property type="entry name" value="GPCRRHODOPSN"/>
</dbReference>
<dbReference type="PROSITE" id="PS50262">
    <property type="entry name" value="G_PROTEIN_RECEP_F1_2"/>
    <property type="match status" value="1"/>
</dbReference>
<feature type="domain" description="G-protein coupled receptors family 1 profile" evidence="12">
    <location>
        <begin position="40"/>
        <end position="289"/>
    </location>
</feature>
<evidence type="ECO:0000313" key="14">
    <source>
        <dbReference type="Proteomes" id="UP001181693"/>
    </source>
</evidence>
<evidence type="ECO:0000256" key="3">
    <source>
        <dbReference type="ARBA" id="ARBA00022692"/>
    </source>
</evidence>
<accession>A0AAV2ZYR7</accession>
<dbReference type="InterPro" id="IPR050516">
    <property type="entry name" value="Olfactory_GPCR"/>
</dbReference>
<evidence type="ECO:0000256" key="5">
    <source>
        <dbReference type="ARBA" id="ARBA00022989"/>
    </source>
</evidence>
<dbReference type="Pfam" id="PF13853">
    <property type="entry name" value="7tm_4"/>
    <property type="match status" value="1"/>
</dbReference>
<keyword evidence="9 10" id="KW-0807">Transducer</keyword>
<dbReference type="GO" id="GO:0004930">
    <property type="term" value="F:G protein-coupled receptor activity"/>
    <property type="evidence" value="ECO:0007669"/>
    <property type="project" value="UniProtKB-KW"/>
</dbReference>
<evidence type="ECO:0000259" key="12">
    <source>
        <dbReference type="PROSITE" id="PS50262"/>
    </source>
</evidence>
<reference evidence="13" key="1">
    <citation type="thesis" date="2020" institute="ProQuest LLC" country="789 East Eisenhower Parkway, Ann Arbor, MI, USA">
        <title>Comparative Genomics and Chromosome Evolution.</title>
        <authorList>
            <person name="Mudd A.B."/>
        </authorList>
    </citation>
    <scope>NUCLEOTIDE SEQUENCE</scope>
    <source>
        <strain evidence="13">1538</strain>
        <tissue evidence="13">Blood</tissue>
    </source>
</reference>
<dbReference type="FunFam" id="1.20.1070.10:FF:000015">
    <property type="entry name" value="Olfactory receptor"/>
    <property type="match status" value="1"/>
</dbReference>
<dbReference type="PANTHER" id="PTHR26452">
    <property type="entry name" value="OLFACTORY RECEPTOR"/>
    <property type="match status" value="1"/>
</dbReference>
<keyword evidence="5 11" id="KW-1133">Transmembrane helix</keyword>
<evidence type="ECO:0000256" key="9">
    <source>
        <dbReference type="ARBA" id="ARBA00023224"/>
    </source>
</evidence>
<evidence type="ECO:0000256" key="2">
    <source>
        <dbReference type="ARBA" id="ARBA00022475"/>
    </source>
</evidence>
<dbReference type="SUPFAM" id="SSF81321">
    <property type="entry name" value="Family A G protein-coupled receptor-like"/>
    <property type="match status" value="1"/>
</dbReference>
<proteinExistence type="inferred from homology"/>
<keyword evidence="6 10" id="KW-0297">G-protein coupled receptor</keyword>
<dbReference type="InterPro" id="IPR000276">
    <property type="entry name" value="GPCR_Rhodpsn"/>
</dbReference>
<evidence type="ECO:0000256" key="7">
    <source>
        <dbReference type="ARBA" id="ARBA00023136"/>
    </source>
</evidence>
<comment type="subcellular location">
    <subcellularLocation>
        <location evidence="1 11">Cell membrane</location>
        <topology evidence="1 11">Multi-pass membrane protein</topology>
    </subcellularLocation>
</comment>
<dbReference type="PROSITE" id="PS00237">
    <property type="entry name" value="G_PROTEIN_RECEP_F1_1"/>
    <property type="match status" value="1"/>
</dbReference>